<dbReference type="InterPro" id="IPR000836">
    <property type="entry name" value="PRTase_dom"/>
</dbReference>
<evidence type="ECO:0000259" key="12">
    <source>
        <dbReference type="Pfam" id="PF00156"/>
    </source>
</evidence>
<evidence type="ECO:0000256" key="2">
    <source>
        <dbReference type="ARBA" id="ARBA00004496"/>
    </source>
</evidence>
<dbReference type="EC" id="2.4.2.7" evidence="6 11"/>
<keyword evidence="9 11" id="KW-0808">Transferase</keyword>
<dbReference type="AlphaFoldDB" id="A0A8T4L2B0"/>
<protein>
    <recommendedName>
        <fullName evidence="6 11">Adenine phosphoribosyltransferase</fullName>
        <shortName evidence="11">APRT</shortName>
        <ecNumber evidence="6 11">2.4.2.7</ecNumber>
    </recommendedName>
</protein>
<evidence type="ECO:0000256" key="1">
    <source>
        <dbReference type="ARBA" id="ARBA00000868"/>
    </source>
</evidence>
<comment type="subunit">
    <text evidence="5 11">Homodimer.</text>
</comment>
<dbReference type="GO" id="GO:0006166">
    <property type="term" value="P:purine ribonucleoside salvage"/>
    <property type="evidence" value="ECO:0007669"/>
    <property type="project" value="UniProtKB-UniRule"/>
</dbReference>
<dbReference type="NCBIfam" id="TIGR01090">
    <property type="entry name" value="apt"/>
    <property type="match status" value="1"/>
</dbReference>
<evidence type="ECO:0000256" key="4">
    <source>
        <dbReference type="ARBA" id="ARBA00008391"/>
    </source>
</evidence>
<dbReference type="NCBIfam" id="NF002636">
    <property type="entry name" value="PRK02304.1-5"/>
    <property type="match status" value="1"/>
</dbReference>
<dbReference type="GO" id="GO:0044209">
    <property type="term" value="P:AMP salvage"/>
    <property type="evidence" value="ECO:0007669"/>
    <property type="project" value="UniProtKB-UniRule"/>
</dbReference>
<dbReference type="InterPro" id="IPR050120">
    <property type="entry name" value="Adenine_PRTase"/>
</dbReference>
<comment type="similarity">
    <text evidence="4 11">Belongs to the purine/pyrimidine phosphoribosyltransferase family.</text>
</comment>
<keyword evidence="7 11" id="KW-0963">Cytoplasm</keyword>
<dbReference type="PANTHER" id="PTHR11776">
    <property type="entry name" value="ADENINE PHOSPHORIBOSYLTRANSFERASE"/>
    <property type="match status" value="1"/>
</dbReference>
<dbReference type="EMBL" id="JAGVWC010000009">
    <property type="protein sequence ID" value="MBS3061393.1"/>
    <property type="molecule type" value="Genomic_DNA"/>
</dbReference>
<keyword evidence="10 11" id="KW-0660">Purine salvage</keyword>
<evidence type="ECO:0000256" key="5">
    <source>
        <dbReference type="ARBA" id="ARBA00011738"/>
    </source>
</evidence>
<dbReference type="GO" id="GO:0003999">
    <property type="term" value="F:adenine phosphoribosyltransferase activity"/>
    <property type="evidence" value="ECO:0007669"/>
    <property type="project" value="UniProtKB-UniRule"/>
</dbReference>
<evidence type="ECO:0000313" key="14">
    <source>
        <dbReference type="Proteomes" id="UP000675968"/>
    </source>
</evidence>
<proteinExistence type="inferred from homology"/>
<evidence type="ECO:0000256" key="6">
    <source>
        <dbReference type="ARBA" id="ARBA00011893"/>
    </source>
</evidence>
<dbReference type="Pfam" id="PF00156">
    <property type="entry name" value="Pribosyltran"/>
    <property type="match status" value="1"/>
</dbReference>
<dbReference type="Gene3D" id="3.40.50.2020">
    <property type="match status" value="1"/>
</dbReference>
<dbReference type="NCBIfam" id="NF002634">
    <property type="entry name" value="PRK02304.1-3"/>
    <property type="match status" value="1"/>
</dbReference>
<dbReference type="HAMAP" id="MF_00004">
    <property type="entry name" value="Aden_phosphoribosyltr"/>
    <property type="match status" value="1"/>
</dbReference>
<dbReference type="PANTHER" id="PTHR11776:SF7">
    <property type="entry name" value="PHOSPHORIBOSYLTRANSFERASE DOMAIN-CONTAINING PROTEIN"/>
    <property type="match status" value="1"/>
</dbReference>
<keyword evidence="8 11" id="KW-0328">Glycosyltransferase</keyword>
<dbReference type="InterPro" id="IPR005764">
    <property type="entry name" value="Ade_phspho_trans"/>
</dbReference>
<evidence type="ECO:0000313" key="13">
    <source>
        <dbReference type="EMBL" id="MBS3061393.1"/>
    </source>
</evidence>
<accession>A0A8T4L2B0</accession>
<evidence type="ECO:0000256" key="8">
    <source>
        <dbReference type="ARBA" id="ARBA00022676"/>
    </source>
</evidence>
<evidence type="ECO:0000256" key="9">
    <source>
        <dbReference type="ARBA" id="ARBA00022679"/>
    </source>
</evidence>
<dbReference type="SUPFAM" id="SSF53271">
    <property type="entry name" value="PRTase-like"/>
    <property type="match status" value="1"/>
</dbReference>
<dbReference type="GO" id="GO:0006168">
    <property type="term" value="P:adenine salvage"/>
    <property type="evidence" value="ECO:0007669"/>
    <property type="project" value="InterPro"/>
</dbReference>
<name>A0A8T4L2B0_9ARCH</name>
<reference evidence="13" key="1">
    <citation type="submission" date="2021-03" db="EMBL/GenBank/DDBJ databases">
        <authorList>
            <person name="Jaffe A."/>
        </authorList>
    </citation>
    <scope>NUCLEOTIDE SEQUENCE</scope>
    <source>
        <strain evidence="13">RIFCSPLOWO2_01_FULL_AR10_48_17</strain>
    </source>
</reference>
<dbReference type="Proteomes" id="UP000675968">
    <property type="component" value="Unassembled WGS sequence"/>
</dbReference>
<sequence>MELREHIRTISDFPKQGVLFKDITPLLANKKAFRQCVDEIVEHYLTKGIHFDKVVSAESRGFIFGSVLAYEFHAGFVPLRKPGKLPCSCIREEFKTEYSTDAFEMHADALRPEESVLVVDDIIASGGTLEAAARLVERSGAKVEGICCVIELPFLGGKEKIKKYDFFSLFSFEKGE</sequence>
<evidence type="ECO:0000256" key="7">
    <source>
        <dbReference type="ARBA" id="ARBA00022490"/>
    </source>
</evidence>
<dbReference type="GO" id="GO:0005737">
    <property type="term" value="C:cytoplasm"/>
    <property type="evidence" value="ECO:0007669"/>
    <property type="project" value="UniProtKB-SubCell"/>
</dbReference>
<dbReference type="CDD" id="cd06223">
    <property type="entry name" value="PRTases_typeI"/>
    <property type="match status" value="1"/>
</dbReference>
<comment type="function">
    <text evidence="11">Catalyzes a salvage reaction resulting in the formation of AMP, that is energically less costly than de novo synthesis.</text>
</comment>
<comment type="subcellular location">
    <subcellularLocation>
        <location evidence="2 11">Cytoplasm</location>
    </subcellularLocation>
</comment>
<gene>
    <name evidence="11" type="primary">apt</name>
    <name evidence="13" type="ORF">J4215_02310</name>
</gene>
<feature type="domain" description="Phosphoribosyltransferase" evidence="12">
    <location>
        <begin position="26"/>
        <end position="154"/>
    </location>
</feature>
<dbReference type="InterPro" id="IPR029057">
    <property type="entry name" value="PRTase-like"/>
</dbReference>
<evidence type="ECO:0000256" key="10">
    <source>
        <dbReference type="ARBA" id="ARBA00022726"/>
    </source>
</evidence>
<comment type="catalytic activity">
    <reaction evidence="1 11">
        <text>AMP + diphosphate = 5-phospho-alpha-D-ribose 1-diphosphate + adenine</text>
        <dbReference type="Rhea" id="RHEA:16609"/>
        <dbReference type="ChEBI" id="CHEBI:16708"/>
        <dbReference type="ChEBI" id="CHEBI:33019"/>
        <dbReference type="ChEBI" id="CHEBI:58017"/>
        <dbReference type="ChEBI" id="CHEBI:456215"/>
        <dbReference type="EC" id="2.4.2.7"/>
    </reaction>
</comment>
<comment type="caution">
    <text evidence="13">The sequence shown here is derived from an EMBL/GenBank/DDBJ whole genome shotgun (WGS) entry which is preliminary data.</text>
</comment>
<comment type="pathway">
    <text evidence="3 11">Purine metabolism; AMP biosynthesis via salvage pathway; AMP from adenine: step 1/1.</text>
</comment>
<reference evidence="13" key="2">
    <citation type="submission" date="2021-05" db="EMBL/GenBank/DDBJ databases">
        <title>Protein family content uncovers lineage relationships and bacterial pathway maintenance mechanisms in DPANN archaea.</title>
        <authorList>
            <person name="Castelle C.J."/>
            <person name="Meheust R."/>
            <person name="Jaffe A.L."/>
            <person name="Seitz K."/>
            <person name="Gong X."/>
            <person name="Baker B.J."/>
            <person name="Banfield J.F."/>
        </authorList>
    </citation>
    <scope>NUCLEOTIDE SEQUENCE</scope>
    <source>
        <strain evidence="13">RIFCSPLOWO2_01_FULL_AR10_48_17</strain>
    </source>
</reference>
<evidence type="ECO:0000256" key="11">
    <source>
        <dbReference type="HAMAP-Rule" id="MF_00004"/>
    </source>
</evidence>
<dbReference type="FunFam" id="3.40.50.2020:FF:000021">
    <property type="entry name" value="Adenine phosphoribosyltransferase"/>
    <property type="match status" value="1"/>
</dbReference>
<organism evidence="13 14">
    <name type="scientific">Candidatus Iainarchaeum sp</name>
    <dbReference type="NCBI Taxonomy" id="3101447"/>
    <lineage>
        <taxon>Archaea</taxon>
        <taxon>Candidatus Iainarchaeota</taxon>
        <taxon>Candidatus Iainarchaeia</taxon>
        <taxon>Candidatus Iainarchaeales</taxon>
        <taxon>Candidatus Iainarchaeaceae</taxon>
        <taxon>Candidatus Iainarchaeum</taxon>
    </lineage>
</organism>
<evidence type="ECO:0000256" key="3">
    <source>
        <dbReference type="ARBA" id="ARBA00004659"/>
    </source>
</evidence>